<dbReference type="PROSITE" id="PS51070">
    <property type="entry name" value="SHD"/>
    <property type="match status" value="1"/>
</dbReference>
<dbReference type="PANTHER" id="PTHR10529">
    <property type="entry name" value="AP COMPLEX SUBUNIT MU"/>
    <property type="match status" value="1"/>
</dbReference>
<dbReference type="InterPro" id="IPR012320">
    <property type="entry name" value="SHD_dom"/>
</dbReference>
<sequence length="285" mass="32040">MAEMQVCTTPDPDLSLTKSKSIRFRPTIHQRLPCTCRPPNLSIRCKASQAKLETDQDLEFYAGSSSAKAALNVSRLSSPTPEGGSPAPVTADRPTGFEDDFKAEAGQYSHTPSPLYDEDDSAELGAFPEKFTGDGWELMIRYPPKKKIMADRYWKPCYVQILLQASYSLSDVSLQAYDVYGKIHTVKLQHILYKERVGIRAGQISRLVEGHMTKYGMPLEHAAQSNILAKFACLNVDELTTFTNCVEDLLFHCTVKRESNPVHKQDEVQIHCYDEYSAHVDKDEL</sequence>
<dbReference type="GO" id="GO:0006897">
    <property type="term" value="P:endocytosis"/>
    <property type="evidence" value="ECO:0007669"/>
    <property type="project" value="UniProtKB-KW"/>
</dbReference>
<keyword evidence="4" id="KW-1185">Reference proteome</keyword>
<dbReference type="Proteomes" id="UP000887574">
    <property type="component" value="Unplaced"/>
</dbReference>
<accession>A0A915DYY6</accession>
<name>A0A915DYY6_9BILA</name>
<keyword evidence="1" id="KW-0254">Endocytosis</keyword>
<reference evidence="5" key="1">
    <citation type="submission" date="2022-11" db="UniProtKB">
        <authorList>
            <consortium name="WormBaseParasite"/>
        </authorList>
    </citation>
    <scope>IDENTIFICATION</scope>
</reference>
<evidence type="ECO:0000259" key="3">
    <source>
        <dbReference type="PROSITE" id="PS51070"/>
    </source>
</evidence>
<proteinExistence type="predicted"/>
<dbReference type="AlphaFoldDB" id="A0A915DYY6"/>
<dbReference type="InterPro" id="IPR050431">
    <property type="entry name" value="Adaptor_comp_med_subunit"/>
</dbReference>
<evidence type="ECO:0000313" key="4">
    <source>
        <dbReference type="Proteomes" id="UP000887574"/>
    </source>
</evidence>
<evidence type="ECO:0000256" key="2">
    <source>
        <dbReference type="SAM" id="MobiDB-lite"/>
    </source>
</evidence>
<protein>
    <submittedName>
        <fullName evidence="5">SHD domain-containing protein</fullName>
    </submittedName>
</protein>
<feature type="domain" description="SHD" evidence="3">
    <location>
        <begin position="135"/>
        <end position="261"/>
    </location>
</feature>
<feature type="region of interest" description="Disordered" evidence="2">
    <location>
        <begin position="72"/>
        <end position="96"/>
    </location>
</feature>
<evidence type="ECO:0000313" key="5">
    <source>
        <dbReference type="WBParaSite" id="jg25164"/>
    </source>
</evidence>
<dbReference type="WBParaSite" id="jg25164">
    <property type="protein sequence ID" value="jg25164"/>
    <property type="gene ID" value="jg25164"/>
</dbReference>
<organism evidence="4 5">
    <name type="scientific">Ditylenchus dipsaci</name>
    <dbReference type="NCBI Taxonomy" id="166011"/>
    <lineage>
        <taxon>Eukaryota</taxon>
        <taxon>Metazoa</taxon>
        <taxon>Ecdysozoa</taxon>
        <taxon>Nematoda</taxon>
        <taxon>Chromadorea</taxon>
        <taxon>Rhabditida</taxon>
        <taxon>Tylenchina</taxon>
        <taxon>Tylenchomorpha</taxon>
        <taxon>Sphaerularioidea</taxon>
        <taxon>Anguinidae</taxon>
        <taxon>Anguininae</taxon>
        <taxon>Ditylenchus</taxon>
    </lineage>
</organism>
<evidence type="ECO:0000256" key="1">
    <source>
        <dbReference type="ARBA" id="ARBA00022583"/>
    </source>
</evidence>